<dbReference type="PROSITE" id="PS51257">
    <property type="entry name" value="PROKAR_LIPOPROTEIN"/>
    <property type="match status" value="1"/>
</dbReference>
<keyword evidence="6 8" id="KW-0449">Lipoprotein</keyword>
<evidence type="ECO:0000256" key="2">
    <source>
        <dbReference type="ARBA" id="ARBA00022729"/>
    </source>
</evidence>
<dbReference type="InterPro" id="IPR050330">
    <property type="entry name" value="Bact_OuterMem_StrucFunc"/>
</dbReference>
<comment type="caution">
    <text evidence="12">The sequence shown here is derived from an EMBL/GenBank/DDBJ whole genome shotgun (WGS) entry which is preliminary data.</text>
</comment>
<dbReference type="NCBIfam" id="TIGR02802">
    <property type="entry name" value="Pal_lipo"/>
    <property type="match status" value="1"/>
</dbReference>
<sequence>MRLKVLSLLAAVVLVAACESTPQNDGSAGAGGGATAGAAPVRTGPAPGSQEDLVVNVGDRVFFGFDKFDLSPEARATLDRQASWLTQYPRVTVTVEGHADERGTREYNLALAERRANSVKNYLLAKGVDANRVATISYGKERPAVLGSNEASWAQNRRGVTVVN</sequence>
<evidence type="ECO:0000256" key="3">
    <source>
        <dbReference type="ARBA" id="ARBA00023136"/>
    </source>
</evidence>
<dbReference type="GO" id="GO:0051301">
    <property type="term" value="P:cell division"/>
    <property type="evidence" value="ECO:0007669"/>
    <property type="project" value="UniProtKB-UniRule"/>
</dbReference>
<keyword evidence="7 8" id="KW-0131">Cell cycle</keyword>
<evidence type="ECO:0000259" key="11">
    <source>
        <dbReference type="PROSITE" id="PS51123"/>
    </source>
</evidence>
<dbReference type="InterPro" id="IPR006664">
    <property type="entry name" value="OMP_bac"/>
</dbReference>
<dbReference type="InterPro" id="IPR014169">
    <property type="entry name" value="Pal_lipo_C"/>
</dbReference>
<dbReference type="Gene3D" id="3.30.1330.60">
    <property type="entry name" value="OmpA-like domain"/>
    <property type="match status" value="1"/>
</dbReference>
<dbReference type="AlphaFoldDB" id="A0A512DS20"/>
<evidence type="ECO:0000256" key="5">
    <source>
        <dbReference type="ARBA" id="ARBA00023237"/>
    </source>
</evidence>
<accession>A0A512DS20</accession>
<dbReference type="InterPro" id="IPR036737">
    <property type="entry name" value="OmpA-like_sf"/>
</dbReference>
<evidence type="ECO:0000256" key="6">
    <source>
        <dbReference type="ARBA" id="ARBA00023288"/>
    </source>
</evidence>
<comment type="subunit">
    <text evidence="8">The Tol-Pal system is composed of five core proteins: the inner membrane proteins TolA, TolQ and TolR, the periplasmic protein TolB and the outer membrane protein Pal. They form a network linking the inner and outer membranes and the peptidoglycan layer.</text>
</comment>
<keyword evidence="3 8" id="KW-0472">Membrane</keyword>
<dbReference type="PROSITE" id="PS51123">
    <property type="entry name" value="OMPA_2"/>
    <property type="match status" value="1"/>
</dbReference>
<dbReference type="Pfam" id="PF00691">
    <property type="entry name" value="OmpA"/>
    <property type="match status" value="1"/>
</dbReference>
<keyword evidence="5 8" id="KW-0998">Cell outer membrane</keyword>
<comment type="similarity">
    <text evidence="8">Belongs to the Pal lipoprotein family.</text>
</comment>
<gene>
    <name evidence="8" type="primary">pal</name>
    <name evidence="12" type="ORF">SAE02_33740</name>
</gene>
<evidence type="ECO:0000256" key="1">
    <source>
        <dbReference type="ARBA" id="ARBA00022618"/>
    </source>
</evidence>
<dbReference type="InterPro" id="IPR039001">
    <property type="entry name" value="Pal"/>
</dbReference>
<feature type="region of interest" description="Disordered" evidence="9">
    <location>
        <begin position="21"/>
        <end position="50"/>
    </location>
</feature>
<reference evidence="12 13" key="1">
    <citation type="submission" date="2019-07" db="EMBL/GenBank/DDBJ databases">
        <title>Whole genome shotgun sequence of Skermanella aerolata NBRC 106429.</title>
        <authorList>
            <person name="Hosoyama A."/>
            <person name="Uohara A."/>
            <person name="Ohji S."/>
            <person name="Ichikawa N."/>
        </authorList>
    </citation>
    <scope>NUCLEOTIDE SEQUENCE [LARGE SCALE GENOMIC DNA]</scope>
    <source>
        <strain evidence="12 13">NBRC 106429</strain>
    </source>
</reference>
<feature type="compositionally biased region" description="Low complexity" evidence="9">
    <location>
        <begin position="36"/>
        <end position="48"/>
    </location>
</feature>
<dbReference type="PANTHER" id="PTHR30329">
    <property type="entry name" value="STATOR ELEMENT OF FLAGELLAR MOTOR COMPLEX"/>
    <property type="match status" value="1"/>
</dbReference>
<keyword evidence="4 8" id="KW-0564">Palmitate</keyword>
<comment type="function">
    <text evidence="8">Part of the Tol-Pal system, which plays a role in outer membrane invagination during cell division and is important for maintaining outer membrane integrity.</text>
</comment>
<evidence type="ECO:0000256" key="7">
    <source>
        <dbReference type="ARBA" id="ARBA00023306"/>
    </source>
</evidence>
<feature type="chain" id="PRO_5022071024" description="Peptidoglycan-associated lipoprotein" evidence="10">
    <location>
        <begin position="17"/>
        <end position="164"/>
    </location>
</feature>
<evidence type="ECO:0000313" key="12">
    <source>
        <dbReference type="EMBL" id="GEO39226.1"/>
    </source>
</evidence>
<dbReference type="RefSeq" id="WP_044437793.1">
    <property type="nucleotide sequence ID" value="NZ_BJYZ01000014.1"/>
</dbReference>
<dbReference type="GO" id="GO:0009279">
    <property type="term" value="C:cell outer membrane"/>
    <property type="evidence" value="ECO:0007669"/>
    <property type="project" value="UniProtKB-SubCell"/>
</dbReference>
<dbReference type="PRINTS" id="PR01021">
    <property type="entry name" value="OMPADOMAIN"/>
</dbReference>
<name>A0A512DS20_9PROT</name>
<dbReference type="Proteomes" id="UP000321523">
    <property type="component" value="Unassembled WGS sequence"/>
</dbReference>
<keyword evidence="1 8" id="KW-0132">Cell division</keyword>
<keyword evidence="13" id="KW-1185">Reference proteome</keyword>
<evidence type="ECO:0000256" key="8">
    <source>
        <dbReference type="HAMAP-Rule" id="MF_02204"/>
    </source>
</evidence>
<feature type="signal peptide" evidence="10">
    <location>
        <begin position="1"/>
        <end position="16"/>
    </location>
</feature>
<organism evidence="12 13">
    <name type="scientific">Skermanella aerolata</name>
    <dbReference type="NCBI Taxonomy" id="393310"/>
    <lineage>
        <taxon>Bacteria</taxon>
        <taxon>Pseudomonadati</taxon>
        <taxon>Pseudomonadota</taxon>
        <taxon>Alphaproteobacteria</taxon>
        <taxon>Rhodospirillales</taxon>
        <taxon>Azospirillaceae</taxon>
        <taxon>Skermanella</taxon>
    </lineage>
</organism>
<keyword evidence="2 8" id="KW-0732">Signal</keyword>
<dbReference type="EMBL" id="BJYZ01000014">
    <property type="protein sequence ID" value="GEO39226.1"/>
    <property type="molecule type" value="Genomic_DNA"/>
</dbReference>
<evidence type="ECO:0000256" key="9">
    <source>
        <dbReference type="SAM" id="MobiDB-lite"/>
    </source>
</evidence>
<evidence type="ECO:0000256" key="4">
    <source>
        <dbReference type="ARBA" id="ARBA00023139"/>
    </source>
</evidence>
<protein>
    <recommendedName>
        <fullName evidence="8">Peptidoglycan-associated lipoprotein</fullName>
        <shortName evidence="8">PAL</shortName>
    </recommendedName>
</protein>
<dbReference type="InterPro" id="IPR006665">
    <property type="entry name" value="OmpA-like"/>
</dbReference>
<dbReference type="SUPFAM" id="SSF103088">
    <property type="entry name" value="OmpA-like"/>
    <property type="match status" value="1"/>
</dbReference>
<dbReference type="CDD" id="cd07185">
    <property type="entry name" value="OmpA_C-like"/>
    <property type="match status" value="1"/>
</dbReference>
<evidence type="ECO:0000313" key="13">
    <source>
        <dbReference type="Proteomes" id="UP000321523"/>
    </source>
</evidence>
<feature type="domain" description="OmpA-like" evidence="11">
    <location>
        <begin position="50"/>
        <end position="164"/>
    </location>
</feature>
<comment type="subcellular location">
    <subcellularLocation>
        <location evidence="8">Cell outer membrane</location>
        <topology evidence="8">Lipid-anchor</topology>
    </subcellularLocation>
</comment>
<dbReference type="HAMAP" id="MF_02204">
    <property type="entry name" value="Pal"/>
    <property type="match status" value="1"/>
</dbReference>
<dbReference type="PANTHER" id="PTHR30329:SF21">
    <property type="entry name" value="LIPOPROTEIN YIAD-RELATED"/>
    <property type="match status" value="1"/>
</dbReference>
<proteinExistence type="inferred from homology"/>
<evidence type="ECO:0000256" key="10">
    <source>
        <dbReference type="SAM" id="SignalP"/>
    </source>
</evidence>
<dbReference type="OrthoDB" id="9809164at2"/>